<sequence length="138" mass="14546">MTSTTQSHDVMDSIRCVGASAGGGVSLAGGPGEARSAPRTTSCGRLNRFLLGQHTQQLEAAMELLSQEAVLKRSFLCNNLDTSAAPQHVTATATTRFWTALVSMVIQTPPSSSLSPVIGSSSRASILSSCRKQEYMKT</sequence>
<dbReference type="AlphaFoldDB" id="A0A4Z2EL08"/>
<gene>
    <name evidence="1" type="ORF">EYF80_060800</name>
</gene>
<dbReference type="Proteomes" id="UP000314294">
    <property type="component" value="Unassembled WGS sequence"/>
</dbReference>
<proteinExistence type="predicted"/>
<dbReference type="EMBL" id="SRLO01006129">
    <property type="protein sequence ID" value="TNN29052.1"/>
    <property type="molecule type" value="Genomic_DNA"/>
</dbReference>
<evidence type="ECO:0000313" key="2">
    <source>
        <dbReference type="Proteomes" id="UP000314294"/>
    </source>
</evidence>
<protein>
    <submittedName>
        <fullName evidence="1">Uncharacterized protein</fullName>
    </submittedName>
</protein>
<keyword evidence="2" id="KW-1185">Reference proteome</keyword>
<evidence type="ECO:0000313" key="1">
    <source>
        <dbReference type="EMBL" id="TNN29052.1"/>
    </source>
</evidence>
<accession>A0A4Z2EL08</accession>
<comment type="caution">
    <text evidence="1">The sequence shown here is derived from an EMBL/GenBank/DDBJ whole genome shotgun (WGS) entry which is preliminary data.</text>
</comment>
<name>A0A4Z2EL08_9TELE</name>
<reference evidence="1 2" key="1">
    <citation type="submission" date="2019-03" db="EMBL/GenBank/DDBJ databases">
        <title>First draft genome of Liparis tanakae, snailfish: a comprehensive survey of snailfish specific genes.</title>
        <authorList>
            <person name="Kim W."/>
            <person name="Song I."/>
            <person name="Jeong J.-H."/>
            <person name="Kim D."/>
            <person name="Kim S."/>
            <person name="Ryu S."/>
            <person name="Song J.Y."/>
            <person name="Lee S.K."/>
        </authorList>
    </citation>
    <scope>NUCLEOTIDE SEQUENCE [LARGE SCALE GENOMIC DNA]</scope>
    <source>
        <tissue evidence="1">Muscle</tissue>
    </source>
</reference>
<organism evidence="1 2">
    <name type="scientific">Liparis tanakae</name>
    <name type="common">Tanaka's snailfish</name>
    <dbReference type="NCBI Taxonomy" id="230148"/>
    <lineage>
        <taxon>Eukaryota</taxon>
        <taxon>Metazoa</taxon>
        <taxon>Chordata</taxon>
        <taxon>Craniata</taxon>
        <taxon>Vertebrata</taxon>
        <taxon>Euteleostomi</taxon>
        <taxon>Actinopterygii</taxon>
        <taxon>Neopterygii</taxon>
        <taxon>Teleostei</taxon>
        <taxon>Neoteleostei</taxon>
        <taxon>Acanthomorphata</taxon>
        <taxon>Eupercaria</taxon>
        <taxon>Perciformes</taxon>
        <taxon>Cottioidei</taxon>
        <taxon>Cottales</taxon>
        <taxon>Liparidae</taxon>
        <taxon>Liparis</taxon>
    </lineage>
</organism>